<feature type="transmembrane region" description="Helical" evidence="1">
    <location>
        <begin position="188"/>
        <end position="209"/>
    </location>
</feature>
<accession>A0ABS7PVA4</accession>
<dbReference type="EMBL" id="JAINVV010000011">
    <property type="protein sequence ID" value="MBY8825290.1"/>
    <property type="molecule type" value="Genomic_DNA"/>
</dbReference>
<feature type="transmembrane region" description="Helical" evidence="1">
    <location>
        <begin position="297"/>
        <end position="315"/>
    </location>
</feature>
<dbReference type="Proteomes" id="UP000706039">
    <property type="component" value="Unassembled WGS sequence"/>
</dbReference>
<keyword evidence="1" id="KW-1133">Transmembrane helix</keyword>
<organism evidence="3 4">
    <name type="scientific">Sphingomonas colocasiae</name>
    <dbReference type="NCBI Taxonomy" id="1848973"/>
    <lineage>
        <taxon>Bacteria</taxon>
        <taxon>Pseudomonadati</taxon>
        <taxon>Pseudomonadota</taxon>
        <taxon>Alphaproteobacteria</taxon>
        <taxon>Sphingomonadales</taxon>
        <taxon>Sphingomonadaceae</taxon>
        <taxon>Sphingomonas</taxon>
    </lineage>
</organism>
<comment type="caution">
    <text evidence="3">The sequence shown here is derived from an EMBL/GenBank/DDBJ whole genome shotgun (WGS) entry which is preliminary data.</text>
</comment>
<dbReference type="Pfam" id="PF14351">
    <property type="entry name" value="DUF4401"/>
    <property type="match status" value="1"/>
</dbReference>
<gene>
    <name evidence="3" type="ORF">K7G82_23505</name>
</gene>
<name>A0ABS7PVA4_9SPHN</name>
<reference evidence="3 4" key="1">
    <citation type="submission" date="2021-08" db="EMBL/GenBank/DDBJ databases">
        <authorList>
            <person name="Tuo L."/>
        </authorList>
    </citation>
    <scope>NUCLEOTIDE SEQUENCE [LARGE SCALE GENOMIC DNA]</scope>
    <source>
        <strain evidence="3 4">JCM 31229</strain>
    </source>
</reference>
<evidence type="ECO:0000256" key="1">
    <source>
        <dbReference type="SAM" id="Phobius"/>
    </source>
</evidence>
<feature type="domain" description="DUF4401" evidence="2">
    <location>
        <begin position="29"/>
        <end position="344"/>
    </location>
</feature>
<evidence type="ECO:0000313" key="3">
    <source>
        <dbReference type="EMBL" id="MBY8825290.1"/>
    </source>
</evidence>
<feature type="transmembrane region" description="Helical" evidence="1">
    <location>
        <begin position="262"/>
        <end position="290"/>
    </location>
</feature>
<keyword evidence="1" id="KW-0812">Transmembrane</keyword>
<proteinExistence type="predicted"/>
<feature type="transmembrane region" description="Helical" evidence="1">
    <location>
        <begin position="321"/>
        <end position="342"/>
    </location>
</feature>
<evidence type="ECO:0000313" key="4">
    <source>
        <dbReference type="Proteomes" id="UP000706039"/>
    </source>
</evidence>
<protein>
    <submittedName>
        <fullName evidence="3">DUF4401 domain-containing protein</fullName>
    </submittedName>
</protein>
<feature type="transmembrane region" description="Helical" evidence="1">
    <location>
        <begin position="150"/>
        <end position="176"/>
    </location>
</feature>
<feature type="transmembrane region" description="Helical" evidence="1">
    <location>
        <begin position="118"/>
        <end position="138"/>
    </location>
</feature>
<dbReference type="InterPro" id="IPR025513">
    <property type="entry name" value="DUF4401"/>
</dbReference>
<feature type="transmembrane region" description="Helical" evidence="1">
    <location>
        <begin position="230"/>
        <end position="250"/>
    </location>
</feature>
<feature type="transmembrane region" description="Helical" evidence="1">
    <location>
        <begin position="63"/>
        <end position="80"/>
    </location>
</feature>
<feature type="transmembrane region" description="Helical" evidence="1">
    <location>
        <begin position="30"/>
        <end position="57"/>
    </location>
</feature>
<keyword evidence="1" id="KW-0472">Membrane</keyword>
<sequence>MSAAELWARLGAEGLVEGEMPAPDRSTSPWYVRVMLGIAGWIGALFLLVFAGAAFSFLMSDPASALLAGAACCGGAFALLRGLDGNDFAEQFGLAVSLAGQGLMIMGLADLLDAWMPLLYIAIAAMQAVLALLVPNFLHRLLATCGAAIAGALAVNAAALHGLSAPILCLGLALVWLEPKLWAVRGGIWRPVGYGLVLALLLVETFRLFGDGGLFASAQAPRWIAIHGPLIGRVLTAAILLFVAAVLIAREGAGPRSPVARGAGAIALVLALVSLAAPGLASALLILLLGFAVGDRLFAGLGILSLLGFVSHFYYSLHATLLEKSAILAATGLCLLLVRFALRRGFAVSGTMESGHA</sequence>
<evidence type="ECO:0000259" key="2">
    <source>
        <dbReference type="Pfam" id="PF14351"/>
    </source>
</evidence>
<dbReference type="RefSeq" id="WP_222992383.1">
    <property type="nucleotide sequence ID" value="NZ_JAINVV010000011.1"/>
</dbReference>
<keyword evidence="4" id="KW-1185">Reference proteome</keyword>
<feature type="transmembrane region" description="Helical" evidence="1">
    <location>
        <begin position="92"/>
        <end position="112"/>
    </location>
</feature>